<evidence type="ECO:0008006" key="3">
    <source>
        <dbReference type="Google" id="ProtNLM"/>
    </source>
</evidence>
<keyword evidence="2" id="KW-1185">Reference proteome</keyword>
<evidence type="ECO:0000313" key="1">
    <source>
        <dbReference type="EMBL" id="RPE02163.1"/>
    </source>
</evidence>
<dbReference type="AlphaFoldDB" id="A0A3N4P0K2"/>
<reference evidence="1 2" key="1">
    <citation type="submission" date="2018-11" db="EMBL/GenBank/DDBJ databases">
        <title>Whole genome sequencing of Pantoea sp. RIT388.</title>
        <authorList>
            <person name="Gan H.M."/>
            <person name="Hudson A.O."/>
        </authorList>
    </citation>
    <scope>NUCLEOTIDE SEQUENCE [LARGE SCALE GENOMIC DNA]</scope>
    <source>
        <strain evidence="1 2">RIT388</strain>
    </source>
</reference>
<organism evidence="1 2">
    <name type="scientific">Candidatus Pantoea deserta</name>
    <dbReference type="NCBI Taxonomy" id="1869313"/>
    <lineage>
        <taxon>Bacteria</taxon>
        <taxon>Pseudomonadati</taxon>
        <taxon>Pseudomonadota</taxon>
        <taxon>Gammaproteobacteria</taxon>
        <taxon>Enterobacterales</taxon>
        <taxon>Erwiniaceae</taxon>
        <taxon>Pantoea</taxon>
    </lineage>
</organism>
<accession>A0A3N4P0K2</accession>
<protein>
    <recommendedName>
        <fullName evidence="3">DUF1311 domain-containing protein</fullName>
    </recommendedName>
</protein>
<dbReference type="Proteomes" id="UP000281332">
    <property type="component" value="Unassembled WGS sequence"/>
</dbReference>
<dbReference type="PANTHER" id="PTHR37549:SF1">
    <property type="entry name" value="LIPOPROTEIN LPRI"/>
    <property type="match status" value="1"/>
</dbReference>
<gene>
    <name evidence="1" type="ORF">BBB56_07630</name>
</gene>
<dbReference type="OrthoDB" id="5957809at2"/>
<dbReference type="EMBL" id="RMVG01000004">
    <property type="protein sequence ID" value="RPE02163.1"/>
    <property type="molecule type" value="Genomic_DNA"/>
</dbReference>
<dbReference type="RefSeq" id="WP_123800373.1">
    <property type="nucleotide sequence ID" value="NZ_RMVG01000004.1"/>
</dbReference>
<dbReference type="GO" id="GO:0005576">
    <property type="term" value="C:extracellular region"/>
    <property type="evidence" value="ECO:0007669"/>
    <property type="project" value="TreeGrafter"/>
</dbReference>
<comment type="caution">
    <text evidence="1">The sequence shown here is derived from an EMBL/GenBank/DDBJ whole genome shotgun (WGS) entry which is preliminary data.</text>
</comment>
<proteinExistence type="predicted"/>
<name>A0A3N4P0K2_9GAMM</name>
<evidence type="ECO:0000313" key="2">
    <source>
        <dbReference type="Proteomes" id="UP000281332"/>
    </source>
</evidence>
<dbReference type="PANTHER" id="PTHR37549">
    <property type="entry name" value="LIPOPROTEIN LPRI"/>
    <property type="match status" value="1"/>
</dbReference>
<dbReference type="InterPro" id="IPR052755">
    <property type="entry name" value="Lysozyme_Inhibitor_LprI"/>
</dbReference>
<sequence length="409" mass="46956">MELTKLAVVVGVFSLFPMGTFAAAFKCDMKGLNITEQTICNNPSLSGIDDIANKKYILKINDSLSVGTLKRQQLEWLEQRNKCGENTSCIENSYNKRYKELTYMPSFSSVSKFFSELDKPLKYGLVNKYGFSISDKQWRIRPLVIEYDLNREFGMPSLAKDVFYWKILTHFIVKHDLVLLYTVKADDSIFLMKNIDGKNTILAKYSRGGADVDVYLKGRSDSLTTYAVRSGDSEDIYEINNIDGHITSPYFIKHEMNEQSDAHVWKGYCGDSLCVSKVISPDNKWRIASPDLGQTNVDEGVYYFPVNRPDLGINVFLPQAEEKRDDWGYERNYTWGSGDDFYFDNQGGLACIWKASLKNKTTQRILPVEGMIEPYYLSYNGESYIIAKYIDYSGNREHEIKYGFYIAKE</sequence>